<reference evidence="8 9" key="1">
    <citation type="submission" date="2024-05" db="EMBL/GenBank/DDBJ databases">
        <authorList>
            <person name="Haq I."/>
            <person name="Ullah Z."/>
            <person name="Ahmad R."/>
            <person name="Li M."/>
            <person name="Tong Y."/>
        </authorList>
    </citation>
    <scope>NUCLEOTIDE SEQUENCE [LARGE SCALE GENOMIC DNA]</scope>
    <source>
        <strain evidence="8 9">16A2E</strain>
    </source>
</reference>
<dbReference type="SUPFAM" id="SSF158472">
    <property type="entry name" value="HAMP domain-like"/>
    <property type="match status" value="1"/>
</dbReference>
<dbReference type="SMART" id="SM00052">
    <property type="entry name" value="EAL"/>
    <property type="match status" value="1"/>
</dbReference>
<proteinExistence type="predicted"/>
<dbReference type="NCBIfam" id="TIGR00254">
    <property type="entry name" value="GGDEF"/>
    <property type="match status" value="1"/>
</dbReference>
<dbReference type="Gene3D" id="6.10.340.10">
    <property type="match status" value="1"/>
</dbReference>
<dbReference type="InterPro" id="IPR029787">
    <property type="entry name" value="Nucleotide_cyclase"/>
</dbReference>
<evidence type="ECO:0000259" key="6">
    <source>
        <dbReference type="PROSITE" id="PS50885"/>
    </source>
</evidence>
<sequence>MSIRTKLSFVLTFVMIIILMINTAIGYYTTKDNLINGSKQQAETITGGLTQAIKDLELESKRLEEMLGHSLQLSAQVIRNKLDPNIDNVTNEELKELSESLEITDITLYKREGTDIVAKKSSNPNMIGVGTKEWGYWYTALDQLFTNQDVTIREGQGLENFWSAPASISQRDPEYSDEYGFYFDGTTNYMINLHTKTTILKQYENQQKTEEIIGHILSDRSELLEIAVFNPYRNPYSVVEDTTDFRAFGNNALLFGNNQYLTNKDVSFIDQAMNENRMIHYQTEVNSQRLIKYFHPVLSSRPYVMELVLDYRMISEPLQEYLLKSIIASAILVMIVFAFIYYISGRIVRPVIEIANKVKQISSGNFGVSLTHKRNDEIGSLTNDINKMSTYLQNYKQTIEFQAYHDELTGLPNRRMFNRNLAERLGEAQLTEQKVAVLFLDLDRFKFINDTFGHGVGDLLIKEVGHRVANILDTNQTLYRVGGDEFVIIFSGASKELTKGLAEKIMVSLSEAFIINGYDMVTTASMGIGVYPDIADNAEDLFKNADVALYRAKESGRNTYQFYTPELNDSFVRRKLLEKDLHEALEREELFLYYQPQIDIQNNKLVGVEALIRWNHPKLGLISPSEFIPIAEETGLIIPIGEWVLQRACTQIKEWHSAGLGSFRVAVNLSARQFQQGNLAETVEKIIRQTGIDSHHLELEITESIAMVDYEYSINKINELKELGVLISLDDFGTGYSSLSYLKRFPIDKLKIDKSFVDDIAIDRISEMVIATIITMAHTLNLEVIAEGVEKKEQLTFLINEKCDEVQGYYFGKPMRAEALQDWMKFKK</sequence>
<keyword evidence="2" id="KW-1003">Cell membrane</keyword>
<dbReference type="Pfam" id="PF00990">
    <property type="entry name" value="GGDEF"/>
    <property type="match status" value="1"/>
</dbReference>
<comment type="subcellular location">
    <subcellularLocation>
        <location evidence="1">Cell membrane</location>
    </subcellularLocation>
</comment>
<feature type="transmembrane region" description="Helical" evidence="4">
    <location>
        <begin position="321"/>
        <end position="343"/>
    </location>
</feature>
<dbReference type="RefSeq" id="WP_345824496.1">
    <property type="nucleotide sequence ID" value="NZ_JBDIML010000002.1"/>
</dbReference>
<dbReference type="EMBL" id="JBDIML010000002">
    <property type="protein sequence ID" value="MEN2767035.1"/>
    <property type="molecule type" value="Genomic_DNA"/>
</dbReference>
<dbReference type="SMART" id="SM00267">
    <property type="entry name" value="GGDEF"/>
    <property type="match status" value="1"/>
</dbReference>
<dbReference type="InterPro" id="IPR043128">
    <property type="entry name" value="Rev_trsase/Diguanyl_cyclase"/>
</dbReference>
<gene>
    <name evidence="8" type="ORF">ABC228_07540</name>
</gene>
<feature type="transmembrane region" description="Helical" evidence="4">
    <location>
        <begin position="7"/>
        <end position="28"/>
    </location>
</feature>
<name>A0ABU9XG72_9BACI</name>
<comment type="caution">
    <text evidence="8">The sequence shown here is derived from an EMBL/GenBank/DDBJ whole genome shotgun (WGS) entry which is preliminary data.</text>
</comment>
<dbReference type="CDD" id="cd06225">
    <property type="entry name" value="HAMP"/>
    <property type="match status" value="1"/>
</dbReference>
<dbReference type="CDD" id="cd01948">
    <property type="entry name" value="EAL"/>
    <property type="match status" value="1"/>
</dbReference>
<dbReference type="Pfam" id="PF00563">
    <property type="entry name" value="EAL"/>
    <property type="match status" value="1"/>
</dbReference>
<evidence type="ECO:0000259" key="5">
    <source>
        <dbReference type="PROSITE" id="PS50883"/>
    </source>
</evidence>
<keyword evidence="3 4" id="KW-0472">Membrane</keyword>
<dbReference type="PANTHER" id="PTHR44757:SF2">
    <property type="entry name" value="BIOFILM ARCHITECTURE MAINTENANCE PROTEIN MBAA"/>
    <property type="match status" value="1"/>
</dbReference>
<keyword evidence="4" id="KW-1133">Transmembrane helix</keyword>
<dbReference type="CDD" id="cd01949">
    <property type="entry name" value="GGDEF"/>
    <property type="match status" value="1"/>
</dbReference>
<keyword evidence="4" id="KW-0812">Transmembrane</keyword>
<feature type="domain" description="HAMP" evidence="6">
    <location>
        <begin position="345"/>
        <end position="397"/>
    </location>
</feature>
<dbReference type="SMART" id="SM00304">
    <property type="entry name" value="HAMP"/>
    <property type="match status" value="1"/>
</dbReference>
<dbReference type="InterPro" id="IPR003660">
    <property type="entry name" value="HAMP_dom"/>
</dbReference>
<dbReference type="Gene3D" id="3.30.70.270">
    <property type="match status" value="1"/>
</dbReference>
<dbReference type="InterPro" id="IPR052155">
    <property type="entry name" value="Biofilm_reg_signaling"/>
</dbReference>
<evidence type="ECO:0000256" key="2">
    <source>
        <dbReference type="ARBA" id="ARBA00022475"/>
    </source>
</evidence>
<dbReference type="SUPFAM" id="SSF141868">
    <property type="entry name" value="EAL domain-like"/>
    <property type="match status" value="1"/>
</dbReference>
<dbReference type="PROSITE" id="PS50887">
    <property type="entry name" value="GGDEF"/>
    <property type="match status" value="1"/>
</dbReference>
<dbReference type="SUPFAM" id="SSF55073">
    <property type="entry name" value="Nucleotide cyclase"/>
    <property type="match status" value="1"/>
</dbReference>
<organism evidence="8 9">
    <name type="scientific">Ornithinibacillus xuwenensis</name>
    <dbReference type="NCBI Taxonomy" id="3144668"/>
    <lineage>
        <taxon>Bacteria</taxon>
        <taxon>Bacillati</taxon>
        <taxon>Bacillota</taxon>
        <taxon>Bacilli</taxon>
        <taxon>Bacillales</taxon>
        <taxon>Bacillaceae</taxon>
        <taxon>Ornithinibacillus</taxon>
    </lineage>
</organism>
<evidence type="ECO:0000256" key="3">
    <source>
        <dbReference type="ARBA" id="ARBA00023136"/>
    </source>
</evidence>
<evidence type="ECO:0000313" key="9">
    <source>
        <dbReference type="Proteomes" id="UP001444625"/>
    </source>
</evidence>
<dbReference type="PROSITE" id="PS50885">
    <property type="entry name" value="HAMP"/>
    <property type="match status" value="1"/>
</dbReference>
<evidence type="ECO:0000259" key="7">
    <source>
        <dbReference type="PROSITE" id="PS50887"/>
    </source>
</evidence>
<dbReference type="PROSITE" id="PS50883">
    <property type="entry name" value="EAL"/>
    <property type="match status" value="1"/>
</dbReference>
<evidence type="ECO:0000256" key="1">
    <source>
        <dbReference type="ARBA" id="ARBA00004236"/>
    </source>
</evidence>
<dbReference type="Pfam" id="PF00672">
    <property type="entry name" value="HAMP"/>
    <property type="match status" value="1"/>
</dbReference>
<feature type="domain" description="EAL" evidence="5">
    <location>
        <begin position="574"/>
        <end position="828"/>
    </location>
</feature>
<feature type="domain" description="GGDEF" evidence="7">
    <location>
        <begin position="433"/>
        <end position="565"/>
    </location>
</feature>
<dbReference type="Proteomes" id="UP001444625">
    <property type="component" value="Unassembled WGS sequence"/>
</dbReference>
<dbReference type="InterPro" id="IPR001633">
    <property type="entry name" value="EAL_dom"/>
</dbReference>
<protein>
    <submittedName>
        <fullName evidence="8">EAL domain-containing protein</fullName>
    </submittedName>
</protein>
<dbReference type="PANTHER" id="PTHR44757">
    <property type="entry name" value="DIGUANYLATE CYCLASE DGCP"/>
    <property type="match status" value="1"/>
</dbReference>
<evidence type="ECO:0000256" key="4">
    <source>
        <dbReference type="SAM" id="Phobius"/>
    </source>
</evidence>
<keyword evidence="9" id="KW-1185">Reference proteome</keyword>
<dbReference type="InterPro" id="IPR035919">
    <property type="entry name" value="EAL_sf"/>
</dbReference>
<dbReference type="InterPro" id="IPR000160">
    <property type="entry name" value="GGDEF_dom"/>
</dbReference>
<evidence type="ECO:0000313" key="8">
    <source>
        <dbReference type="EMBL" id="MEN2767035.1"/>
    </source>
</evidence>
<accession>A0ABU9XG72</accession>
<dbReference type="Gene3D" id="3.20.20.450">
    <property type="entry name" value="EAL domain"/>
    <property type="match status" value="1"/>
</dbReference>